<keyword evidence="2" id="KW-1185">Reference proteome</keyword>
<name>A0A9W4X152_9GLOM</name>
<evidence type="ECO:0000313" key="1">
    <source>
        <dbReference type="EMBL" id="CAI2187569.1"/>
    </source>
</evidence>
<proteinExistence type="predicted"/>
<gene>
    <name evidence="1" type="ORF">FWILDA_LOCUS13146</name>
</gene>
<dbReference type="Proteomes" id="UP001153678">
    <property type="component" value="Unassembled WGS sequence"/>
</dbReference>
<dbReference type="OrthoDB" id="2419771at2759"/>
<protein>
    <submittedName>
        <fullName evidence="1">14043_t:CDS:1</fullName>
    </submittedName>
</protein>
<accession>A0A9W4X152</accession>
<reference evidence="1" key="1">
    <citation type="submission" date="2022-08" db="EMBL/GenBank/DDBJ databases">
        <authorList>
            <person name="Kallberg Y."/>
            <person name="Tangrot J."/>
            <person name="Rosling A."/>
        </authorList>
    </citation>
    <scope>NUCLEOTIDE SEQUENCE</scope>
    <source>
        <strain evidence="1">Wild A</strain>
    </source>
</reference>
<organism evidence="1 2">
    <name type="scientific">Funneliformis geosporum</name>
    <dbReference type="NCBI Taxonomy" id="1117311"/>
    <lineage>
        <taxon>Eukaryota</taxon>
        <taxon>Fungi</taxon>
        <taxon>Fungi incertae sedis</taxon>
        <taxon>Mucoromycota</taxon>
        <taxon>Glomeromycotina</taxon>
        <taxon>Glomeromycetes</taxon>
        <taxon>Glomerales</taxon>
        <taxon>Glomeraceae</taxon>
        <taxon>Funneliformis</taxon>
    </lineage>
</organism>
<sequence>MSVESRSTGRRTISQYLAKYLSKSFHLRQIYQQHGLTSQHKTYRFFKNLYSYEQREAILKNGAKCDQLTGQYLPRNQHIFRHSDNSYHYRLNETLTGHCAKPLLIRKSYRLGYHVLSTLPLLQLARQSQLNEPLTFRKKPTTKLVPQDFQEYLITSLLLLAKQAEFVNLPLEQSQVPHNGSKCDQLDYTHFQKKPILRFKFARASANLVKEFMLNLDNQAQTLDLDEAQNFTDNRFPDPLQSRNAYLNR</sequence>
<dbReference type="AlphaFoldDB" id="A0A9W4X152"/>
<comment type="caution">
    <text evidence="1">The sequence shown here is derived from an EMBL/GenBank/DDBJ whole genome shotgun (WGS) entry which is preliminary data.</text>
</comment>
<dbReference type="EMBL" id="CAMKVN010004700">
    <property type="protein sequence ID" value="CAI2187569.1"/>
    <property type="molecule type" value="Genomic_DNA"/>
</dbReference>
<evidence type="ECO:0000313" key="2">
    <source>
        <dbReference type="Proteomes" id="UP001153678"/>
    </source>
</evidence>